<dbReference type="EMBL" id="HBGE01076175">
    <property type="protein sequence ID" value="CAD9168863.1"/>
    <property type="molecule type" value="Transcribed_RNA"/>
</dbReference>
<dbReference type="InterPro" id="IPR002059">
    <property type="entry name" value="CSP_DNA-bd"/>
</dbReference>
<dbReference type="InterPro" id="IPR012340">
    <property type="entry name" value="NA-bd_OB-fold"/>
</dbReference>
<sequence>MASSVLTFLASALADFAALPWLEEAVIIATIGVACVLTHQLGVAPALRPAKGSKLAASEEEDNCRDGRARSRPTRRVREPGFRVETGRSRAPPSSRDLPGVTDRRFAGHIVSYREEEGYGFISCPELYPRFNRDVFLHRLQIGGFHVGAPVSFGVFLNKNGQPQARDLETPAPLLMTPSEWGDESLRAFHFDPVPRQPLNPRAAPLKTTIGGASDRAMGAPRPLETVAFELQ</sequence>
<organism evidence="3">
    <name type="scientific">Alexandrium catenella</name>
    <name type="common">Red tide dinoflagellate</name>
    <name type="synonym">Gonyaulax catenella</name>
    <dbReference type="NCBI Taxonomy" id="2925"/>
    <lineage>
        <taxon>Eukaryota</taxon>
        <taxon>Sar</taxon>
        <taxon>Alveolata</taxon>
        <taxon>Dinophyceae</taxon>
        <taxon>Gonyaulacales</taxon>
        <taxon>Pyrocystaceae</taxon>
        <taxon>Alexandrium</taxon>
    </lineage>
</organism>
<feature type="domain" description="CSD" evidence="2">
    <location>
        <begin position="105"/>
        <end position="170"/>
    </location>
</feature>
<dbReference type="GO" id="GO:0003676">
    <property type="term" value="F:nucleic acid binding"/>
    <property type="evidence" value="ECO:0007669"/>
    <property type="project" value="InterPro"/>
</dbReference>
<dbReference type="Gene3D" id="2.40.50.140">
    <property type="entry name" value="Nucleic acid-binding proteins"/>
    <property type="match status" value="1"/>
</dbReference>
<gene>
    <name evidence="3" type="ORF">ACAT0790_LOCUS45631</name>
</gene>
<accession>A0A7S1RK65</accession>
<feature type="compositionally biased region" description="Basic and acidic residues" evidence="1">
    <location>
        <begin position="76"/>
        <end position="88"/>
    </location>
</feature>
<name>A0A7S1RK65_ALECA</name>
<feature type="region of interest" description="Disordered" evidence="1">
    <location>
        <begin position="52"/>
        <end position="99"/>
    </location>
</feature>
<dbReference type="SUPFAM" id="SSF50249">
    <property type="entry name" value="Nucleic acid-binding proteins"/>
    <property type="match status" value="1"/>
</dbReference>
<dbReference type="AlphaFoldDB" id="A0A7S1RK65"/>
<evidence type="ECO:0000313" key="3">
    <source>
        <dbReference type="EMBL" id="CAD9168863.1"/>
    </source>
</evidence>
<evidence type="ECO:0000259" key="2">
    <source>
        <dbReference type="PROSITE" id="PS51857"/>
    </source>
</evidence>
<reference evidence="3" key="1">
    <citation type="submission" date="2021-01" db="EMBL/GenBank/DDBJ databases">
        <authorList>
            <person name="Corre E."/>
            <person name="Pelletier E."/>
            <person name="Niang G."/>
            <person name="Scheremetjew M."/>
            <person name="Finn R."/>
            <person name="Kale V."/>
            <person name="Holt S."/>
            <person name="Cochrane G."/>
            <person name="Meng A."/>
            <person name="Brown T."/>
            <person name="Cohen L."/>
        </authorList>
    </citation>
    <scope>NUCLEOTIDE SEQUENCE</scope>
    <source>
        <strain evidence="3">OF101</strain>
    </source>
</reference>
<proteinExistence type="predicted"/>
<evidence type="ECO:0000256" key="1">
    <source>
        <dbReference type="SAM" id="MobiDB-lite"/>
    </source>
</evidence>
<protein>
    <recommendedName>
        <fullName evidence="2">CSD domain-containing protein</fullName>
    </recommendedName>
</protein>
<dbReference type="PROSITE" id="PS51857">
    <property type="entry name" value="CSD_2"/>
    <property type="match status" value="1"/>
</dbReference>